<comment type="caution">
    <text evidence="1">The sequence shown here is derived from an EMBL/GenBank/DDBJ whole genome shotgun (WGS) entry which is preliminary data.</text>
</comment>
<gene>
    <name evidence="1" type="ORF">F5144DRAFT_490897</name>
</gene>
<organism evidence="1 2">
    <name type="scientific">Chaetomium tenue</name>
    <dbReference type="NCBI Taxonomy" id="1854479"/>
    <lineage>
        <taxon>Eukaryota</taxon>
        <taxon>Fungi</taxon>
        <taxon>Dikarya</taxon>
        <taxon>Ascomycota</taxon>
        <taxon>Pezizomycotina</taxon>
        <taxon>Sordariomycetes</taxon>
        <taxon>Sordariomycetidae</taxon>
        <taxon>Sordariales</taxon>
        <taxon>Chaetomiaceae</taxon>
        <taxon>Chaetomium</taxon>
    </lineage>
</organism>
<dbReference type="Proteomes" id="UP000724584">
    <property type="component" value="Unassembled WGS sequence"/>
</dbReference>
<proteinExistence type="predicted"/>
<evidence type="ECO:0000313" key="2">
    <source>
        <dbReference type="Proteomes" id="UP000724584"/>
    </source>
</evidence>
<reference evidence="1 2" key="1">
    <citation type="journal article" date="2021" name="Nat. Commun.">
        <title>Genetic determinants of endophytism in the Arabidopsis root mycobiome.</title>
        <authorList>
            <person name="Mesny F."/>
            <person name="Miyauchi S."/>
            <person name="Thiergart T."/>
            <person name="Pickel B."/>
            <person name="Atanasova L."/>
            <person name="Karlsson M."/>
            <person name="Huettel B."/>
            <person name="Barry K.W."/>
            <person name="Haridas S."/>
            <person name="Chen C."/>
            <person name="Bauer D."/>
            <person name="Andreopoulos W."/>
            <person name="Pangilinan J."/>
            <person name="LaButti K."/>
            <person name="Riley R."/>
            <person name="Lipzen A."/>
            <person name="Clum A."/>
            <person name="Drula E."/>
            <person name="Henrissat B."/>
            <person name="Kohler A."/>
            <person name="Grigoriev I.V."/>
            <person name="Martin F.M."/>
            <person name="Hacquard S."/>
        </authorList>
    </citation>
    <scope>NUCLEOTIDE SEQUENCE [LARGE SCALE GENOMIC DNA]</scope>
    <source>
        <strain evidence="1 2">MPI-SDFR-AT-0079</strain>
    </source>
</reference>
<evidence type="ECO:0000313" key="1">
    <source>
        <dbReference type="EMBL" id="KAH6632459.1"/>
    </source>
</evidence>
<dbReference type="EMBL" id="JAGIZQ010000004">
    <property type="protein sequence ID" value="KAH6632459.1"/>
    <property type="molecule type" value="Genomic_DNA"/>
</dbReference>
<name>A0ACB7PAI2_9PEZI</name>
<feature type="non-terminal residue" evidence="1">
    <location>
        <position position="328"/>
    </location>
</feature>
<accession>A0ACB7PAI2</accession>
<protein>
    <submittedName>
        <fullName evidence="1">Uncharacterized protein</fullName>
    </submittedName>
</protein>
<keyword evidence="2" id="KW-1185">Reference proteome</keyword>
<sequence>MFAARIDSFAGDNHAYAGYLLEILTRALPGCIAQLEKQVTETRCDSRPPCTRVVLEFTNSTTPTVLQTKQPSWPQRVTKFFANLPDTTDRWREDRESAKLSSEEDILFTAHCLATARLRHIPFTDHIQRPDLQETLLSFAQNVGEALAGTKSNSKISQFLSLIFVATCCVASKEGHPLSLVNNAQRKLLEASRGECRRSDRSLMNDRASLIWLLQEMQRQFRRGLWQRAFELFFSVSGRELSFYGQCPKEPDENAIFTGKFPRCEVPDEIQASLPLWIPFFVKVHIGDRWSYSTICRTLGVDLLNREEDFHRFAETLKSKKLIACQLE</sequence>